<proteinExistence type="predicted"/>
<dbReference type="InterPro" id="IPR009056">
    <property type="entry name" value="Cyt_c-like_dom"/>
</dbReference>
<dbReference type="InterPro" id="IPR011041">
    <property type="entry name" value="Quinoprot_gluc/sorb_DH_b-prop"/>
</dbReference>
<keyword evidence="2" id="KW-0479">Metal-binding</keyword>
<dbReference type="SUPFAM" id="SSF50952">
    <property type="entry name" value="Soluble quinoprotein glucose dehydrogenase"/>
    <property type="match status" value="1"/>
</dbReference>
<protein>
    <submittedName>
        <fullName evidence="6">Uncharacterized protein</fullName>
    </submittedName>
</protein>
<dbReference type="Pfam" id="PF13442">
    <property type="entry name" value="Cytochrome_CBB3"/>
    <property type="match status" value="1"/>
</dbReference>
<name>A0ABP7WCK3_9SPHI</name>
<sequence>MKKNYKGILIVVSAAAVLFYTCKSVQKYVTQYPVQRDASGRILVDMHPDPTPKSPVEEMKHIYVPPGYHLQLVASEPMVSQPTAIAWDGDGRMYVAEMNTYMLDVNGTHERDKTCKIKLLEDTNGDGVMDKMTVFADNIILPRTLQPLDHGRLLVSLTWSNSVYCFQDTNGDGVADKNWIAYENNGTNTNNLEHQKSGLIWNLDNRLYLTYDPVRYTVSGDKVIPDTLIDGTAGQWGMGNDDYGRLFYSSAGGEDPAYMYQQNVHYGQFDFGDRYDRDFVAVWPIVTTPDVQGGFGRLRFPDSTLNHFTASNGQSIYRGDKLPADMRGDLFICEPVGRLIRRAKVNDNNGKVTIRNAYDKSEFLASTDLNFRPVNTITGPDGCMYIVDMYHGIIQESEWTKADSYLRPKILQKGLQKNIGRGRIFRLVHDDFKLSKEKPHMLEETSAQLVDHLNSMNGWWRDNAQKLLVLRGDKSVVPALKALAVNGGQLARIHALWTLNGLDAMDEETFSTALKDKDPEVRKTTIWLGEDFMKKDSHAIDLLEQLSNDPSADVRFQLLLTMRFVNSDKSKAIIAGLIKNYPDDPALQGSQRSYENKLRARAEQLARQKMMNEQGAKLVAQGALVFKQLCFTCHGLDGKGIKTGGDAFTAPPLAGNSDVNANSPDRIIRVLLYGLQGPIRGTTYNDAMPALGSNTNDYIASVLSYIRSDFGNKGSVVLPSDVQKVRDATTGRTKSYTMEELNRTRSVLGR</sequence>
<gene>
    <name evidence="6" type="ORF">GCM10022392_03760</name>
</gene>
<evidence type="ECO:0000313" key="6">
    <source>
        <dbReference type="EMBL" id="GAA4086080.1"/>
    </source>
</evidence>
<dbReference type="InterPro" id="IPR011042">
    <property type="entry name" value="6-blade_b-propeller_TolB-like"/>
</dbReference>
<dbReference type="Proteomes" id="UP001500841">
    <property type="component" value="Unassembled WGS sequence"/>
</dbReference>
<dbReference type="PANTHER" id="PTHR33546">
    <property type="entry name" value="LARGE, MULTIFUNCTIONAL SECRETED PROTEIN-RELATED"/>
    <property type="match status" value="1"/>
</dbReference>
<reference evidence="7" key="1">
    <citation type="journal article" date="2019" name="Int. J. Syst. Evol. Microbiol.">
        <title>The Global Catalogue of Microorganisms (GCM) 10K type strain sequencing project: providing services to taxonomists for standard genome sequencing and annotation.</title>
        <authorList>
            <consortium name="The Broad Institute Genomics Platform"/>
            <consortium name="The Broad Institute Genome Sequencing Center for Infectious Disease"/>
            <person name="Wu L."/>
            <person name="Ma J."/>
        </authorList>
    </citation>
    <scope>NUCLEOTIDE SEQUENCE [LARGE SCALE GENOMIC DNA]</scope>
    <source>
        <strain evidence="7">JCM 17085</strain>
    </source>
</reference>
<evidence type="ECO:0000256" key="3">
    <source>
        <dbReference type="ARBA" id="ARBA00023004"/>
    </source>
</evidence>
<dbReference type="SUPFAM" id="SSF48371">
    <property type="entry name" value="ARM repeat"/>
    <property type="match status" value="1"/>
</dbReference>
<comment type="caution">
    <text evidence="6">The sequence shown here is derived from an EMBL/GenBank/DDBJ whole genome shotgun (WGS) entry which is preliminary data.</text>
</comment>
<organism evidence="6 7">
    <name type="scientific">Mucilaginibacter panaciglaebae</name>
    <dbReference type="NCBI Taxonomy" id="502331"/>
    <lineage>
        <taxon>Bacteria</taxon>
        <taxon>Pseudomonadati</taxon>
        <taxon>Bacteroidota</taxon>
        <taxon>Sphingobacteriia</taxon>
        <taxon>Sphingobacteriales</taxon>
        <taxon>Sphingobacteriaceae</taxon>
        <taxon>Mucilaginibacter</taxon>
    </lineage>
</organism>
<dbReference type="EMBL" id="BAABCV010000001">
    <property type="protein sequence ID" value="GAA4086080.1"/>
    <property type="molecule type" value="Genomic_DNA"/>
</dbReference>
<dbReference type="Gene3D" id="1.10.760.10">
    <property type="entry name" value="Cytochrome c-like domain"/>
    <property type="match status" value="1"/>
</dbReference>
<evidence type="ECO:0000259" key="5">
    <source>
        <dbReference type="Pfam" id="PF23500"/>
    </source>
</evidence>
<dbReference type="Gene3D" id="1.25.10.10">
    <property type="entry name" value="Leucine-rich Repeat Variant"/>
    <property type="match status" value="1"/>
</dbReference>
<keyword evidence="1" id="KW-0349">Heme</keyword>
<dbReference type="RefSeq" id="WP_345100730.1">
    <property type="nucleotide sequence ID" value="NZ_BAABCV010000001.1"/>
</dbReference>
<dbReference type="InterPro" id="IPR011989">
    <property type="entry name" value="ARM-like"/>
</dbReference>
<dbReference type="InterPro" id="IPR036909">
    <property type="entry name" value="Cyt_c-like_dom_sf"/>
</dbReference>
<evidence type="ECO:0000256" key="2">
    <source>
        <dbReference type="ARBA" id="ARBA00022723"/>
    </source>
</evidence>
<accession>A0ABP7WCK3</accession>
<feature type="domain" description="Cytochrome c" evidence="4">
    <location>
        <begin position="619"/>
        <end position="706"/>
    </location>
</feature>
<feature type="domain" description="DUF7133" evidence="5">
    <location>
        <begin position="54"/>
        <end position="431"/>
    </location>
</feature>
<evidence type="ECO:0000259" key="4">
    <source>
        <dbReference type="Pfam" id="PF13442"/>
    </source>
</evidence>
<dbReference type="SUPFAM" id="SSF46626">
    <property type="entry name" value="Cytochrome c"/>
    <property type="match status" value="1"/>
</dbReference>
<dbReference type="InterPro" id="IPR055557">
    <property type="entry name" value="DUF7133"/>
</dbReference>
<evidence type="ECO:0000256" key="1">
    <source>
        <dbReference type="ARBA" id="ARBA00022617"/>
    </source>
</evidence>
<dbReference type="InterPro" id="IPR016024">
    <property type="entry name" value="ARM-type_fold"/>
</dbReference>
<keyword evidence="7" id="KW-1185">Reference proteome</keyword>
<keyword evidence="3" id="KW-0408">Iron</keyword>
<dbReference type="PANTHER" id="PTHR33546:SF1">
    <property type="entry name" value="LARGE, MULTIFUNCTIONAL SECRETED PROTEIN"/>
    <property type="match status" value="1"/>
</dbReference>
<evidence type="ECO:0000313" key="7">
    <source>
        <dbReference type="Proteomes" id="UP001500841"/>
    </source>
</evidence>
<dbReference type="Pfam" id="PF23500">
    <property type="entry name" value="DUF7133"/>
    <property type="match status" value="1"/>
</dbReference>
<dbReference type="Gene3D" id="2.120.10.30">
    <property type="entry name" value="TolB, C-terminal domain"/>
    <property type="match status" value="2"/>
</dbReference>